<evidence type="ECO:0000313" key="3">
    <source>
        <dbReference type="Proteomes" id="UP000314294"/>
    </source>
</evidence>
<comment type="caution">
    <text evidence="2">The sequence shown here is derived from an EMBL/GenBank/DDBJ whole genome shotgun (WGS) entry which is preliminary data.</text>
</comment>
<proteinExistence type="predicted"/>
<gene>
    <name evidence="2" type="ORF">EYF80_039091</name>
</gene>
<dbReference type="Proteomes" id="UP000314294">
    <property type="component" value="Unassembled WGS sequence"/>
</dbReference>
<evidence type="ECO:0000313" key="2">
    <source>
        <dbReference type="EMBL" id="TNN50702.1"/>
    </source>
</evidence>
<sequence length="85" mass="9855">MYVKASTLHYLHHHQHHHPSVLGLTESVGGNGWAGVHVFGLDEKERKSRRKRRLFRHKETELLSGRTNGNTFQAPEGPQFENRFL</sequence>
<feature type="region of interest" description="Disordered" evidence="1">
    <location>
        <begin position="64"/>
        <end position="85"/>
    </location>
</feature>
<organism evidence="2 3">
    <name type="scientific">Liparis tanakae</name>
    <name type="common">Tanaka's snailfish</name>
    <dbReference type="NCBI Taxonomy" id="230148"/>
    <lineage>
        <taxon>Eukaryota</taxon>
        <taxon>Metazoa</taxon>
        <taxon>Chordata</taxon>
        <taxon>Craniata</taxon>
        <taxon>Vertebrata</taxon>
        <taxon>Euteleostomi</taxon>
        <taxon>Actinopterygii</taxon>
        <taxon>Neopterygii</taxon>
        <taxon>Teleostei</taxon>
        <taxon>Neoteleostei</taxon>
        <taxon>Acanthomorphata</taxon>
        <taxon>Eupercaria</taxon>
        <taxon>Perciformes</taxon>
        <taxon>Cottioidei</taxon>
        <taxon>Cottales</taxon>
        <taxon>Liparidae</taxon>
        <taxon>Liparis</taxon>
    </lineage>
</organism>
<dbReference type="AlphaFoldDB" id="A0A4Z2GDG1"/>
<evidence type="ECO:0000256" key="1">
    <source>
        <dbReference type="SAM" id="MobiDB-lite"/>
    </source>
</evidence>
<protein>
    <submittedName>
        <fullName evidence="2">Uncharacterized protein</fullName>
    </submittedName>
</protein>
<accession>A0A4Z2GDG1</accession>
<reference evidence="2 3" key="1">
    <citation type="submission" date="2019-03" db="EMBL/GenBank/DDBJ databases">
        <title>First draft genome of Liparis tanakae, snailfish: a comprehensive survey of snailfish specific genes.</title>
        <authorList>
            <person name="Kim W."/>
            <person name="Song I."/>
            <person name="Jeong J.-H."/>
            <person name="Kim D."/>
            <person name="Kim S."/>
            <person name="Ryu S."/>
            <person name="Song J.Y."/>
            <person name="Lee S.K."/>
        </authorList>
    </citation>
    <scope>NUCLEOTIDE SEQUENCE [LARGE SCALE GENOMIC DNA]</scope>
    <source>
        <tissue evidence="2">Muscle</tissue>
    </source>
</reference>
<dbReference type="EMBL" id="SRLO01000608">
    <property type="protein sequence ID" value="TNN50702.1"/>
    <property type="molecule type" value="Genomic_DNA"/>
</dbReference>
<keyword evidence="3" id="KW-1185">Reference proteome</keyword>
<name>A0A4Z2GDG1_9TELE</name>